<organism evidence="1">
    <name type="scientific">Porphyromonas phage phage031a_D83T3</name>
    <dbReference type="NCBI Taxonomy" id="3154121"/>
    <lineage>
        <taxon>Viruses</taxon>
    </lineage>
</organism>
<dbReference type="EMBL" id="BK068112">
    <property type="protein sequence ID" value="DBA56300.1"/>
    <property type="molecule type" value="Genomic_DNA"/>
</dbReference>
<reference evidence="1" key="1">
    <citation type="journal article" date="2023" name="Microbiome">
        <title>Phages are unrecognized players in the ecology of the oral pathogen Porphyromonas gingivalis.</title>
        <authorList>
            <person name="Matrishin C.B."/>
            <person name="Haase E.M."/>
            <person name="Dewhirst F.E."/>
            <person name="Mark Welch J.L."/>
            <person name="Miranda-Sanchez F."/>
            <person name="Chen T."/>
            <person name="MacFarland D.C."/>
            <person name="Kauffman K.M."/>
        </authorList>
    </citation>
    <scope>NUCLEOTIDE SEQUENCE</scope>
</reference>
<protein>
    <submittedName>
        <fullName evidence="1">Uncharacterized protein</fullName>
    </submittedName>
</protein>
<evidence type="ECO:0000313" key="1">
    <source>
        <dbReference type="EMBL" id="DBA56300.1"/>
    </source>
</evidence>
<name>A0AAT9J9R6_9VIRU</name>
<reference evidence="1" key="2">
    <citation type="submission" date="2024-05" db="EMBL/GenBank/DDBJ databases">
        <authorList>
            <person name="Matrishin C.B."/>
            <person name="Kauffman K.M."/>
        </authorList>
    </citation>
    <scope>NUCLEOTIDE SEQUENCE</scope>
</reference>
<sequence>MRGGVLLWRKVIFSRRQAEVVRRIPAALKGGGFGAK</sequence>
<accession>A0AAT9J9R6</accession>
<proteinExistence type="predicted"/>